<keyword evidence="2" id="KW-0472">Membrane</keyword>
<keyword evidence="4" id="KW-0830">Ubiquinone</keyword>
<feature type="transmembrane region" description="Helical" evidence="2">
    <location>
        <begin position="39"/>
        <end position="58"/>
    </location>
</feature>
<feature type="compositionally biased region" description="Basic and acidic residues" evidence="1">
    <location>
        <begin position="161"/>
        <end position="179"/>
    </location>
</feature>
<protein>
    <submittedName>
        <fullName evidence="4">NADH:ubiquinone oxidoreductase subunit 2 (Chain n)</fullName>
    </submittedName>
</protein>
<evidence type="ECO:0000256" key="1">
    <source>
        <dbReference type="SAM" id="MobiDB-lite"/>
    </source>
</evidence>
<feature type="region of interest" description="Disordered" evidence="1">
    <location>
        <begin position="139"/>
        <end position="179"/>
    </location>
</feature>
<keyword evidence="2" id="KW-0812">Transmembrane</keyword>
<dbReference type="EMBL" id="AOIV01000024">
    <property type="protein sequence ID" value="ELZ30973.1"/>
    <property type="molecule type" value="Genomic_DNA"/>
</dbReference>
<gene>
    <name evidence="4" type="ORF">C474_10941</name>
</gene>
<evidence type="ECO:0000313" key="4">
    <source>
        <dbReference type="EMBL" id="ELZ30973.1"/>
    </source>
</evidence>
<feature type="region of interest" description="Disordered" evidence="1">
    <location>
        <begin position="1"/>
        <end position="33"/>
    </location>
</feature>
<feature type="transmembrane region" description="Helical" evidence="2">
    <location>
        <begin position="64"/>
        <end position="82"/>
    </location>
</feature>
<accession>M0D818</accession>
<dbReference type="InterPro" id="IPR018649">
    <property type="entry name" value="SHOCT"/>
</dbReference>
<evidence type="ECO:0000256" key="2">
    <source>
        <dbReference type="SAM" id="Phobius"/>
    </source>
</evidence>
<dbReference type="AlphaFoldDB" id="M0D818"/>
<dbReference type="RefSeq" id="WP_008386665.1">
    <property type="nucleotide sequence ID" value="NZ_AOIV01000024.1"/>
</dbReference>
<comment type="caution">
    <text evidence="4">The sequence shown here is derived from an EMBL/GenBank/DDBJ whole genome shotgun (WGS) entry which is preliminary data.</text>
</comment>
<organism evidence="4 5">
    <name type="scientific">Halogeometricum pallidum JCM 14848</name>
    <dbReference type="NCBI Taxonomy" id="1227487"/>
    <lineage>
        <taxon>Archaea</taxon>
        <taxon>Methanobacteriati</taxon>
        <taxon>Methanobacteriota</taxon>
        <taxon>Stenosarchaea group</taxon>
        <taxon>Halobacteria</taxon>
        <taxon>Halobacteriales</taxon>
        <taxon>Haloferacaceae</taxon>
        <taxon>Halogeometricum</taxon>
    </lineage>
</organism>
<feature type="compositionally biased region" description="Acidic residues" evidence="1">
    <location>
        <begin position="9"/>
        <end position="19"/>
    </location>
</feature>
<sequence>MSERRRDADGDDFGGDDSDGGGPWTGWWDEEEDEEDGDWAGIASLLVLGLGLASLFGLLPIGPFWAIFAIGFAVVVPIVAVLESRYRGTPEPTPPESGVRRRAERAADEDESVADALDSLRDRYARGDLSDEQFEHKLEVLLETDTPENARERTARRRSGRERERSREERERESSERET</sequence>
<dbReference type="OrthoDB" id="178074at2157"/>
<feature type="domain" description="SHOCT" evidence="3">
    <location>
        <begin position="115"/>
        <end position="142"/>
    </location>
</feature>
<evidence type="ECO:0000259" key="3">
    <source>
        <dbReference type="Pfam" id="PF09851"/>
    </source>
</evidence>
<reference evidence="4 5" key="1">
    <citation type="journal article" date="2014" name="PLoS Genet.">
        <title>Phylogenetically driven sequencing of extremely halophilic archaea reveals strategies for static and dynamic osmo-response.</title>
        <authorList>
            <person name="Becker E.A."/>
            <person name="Seitzer P.M."/>
            <person name="Tritt A."/>
            <person name="Larsen D."/>
            <person name="Krusor M."/>
            <person name="Yao A.I."/>
            <person name="Wu D."/>
            <person name="Madern D."/>
            <person name="Eisen J.A."/>
            <person name="Darling A.E."/>
            <person name="Facciotti M.T."/>
        </authorList>
    </citation>
    <scope>NUCLEOTIDE SEQUENCE [LARGE SCALE GENOMIC DNA]</scope>
    <source>
        <strain evidence="4 5">JCM 14848</strain>
    </source>
</reference>
<dbReference type="Proteomes" id="UP000011513">
    <property type="component" value="Unassembled WGS sequence"/>
</dbReference>
<evidence type="ECO:0000313" key="5">
    <source>
        <dbReference type="Proteomes" id="UP000011513"/>
    </source>
</evidence>
<dbReference type="InParanoid" id="M0D818"/>
<proteinExistence type="predicted"/>
<keyword evidence="2" id="KW-1133">Transmembrane helix</keyword>
<dbReference type="eggNOG" id="arCOG03912">
    <property type="taxonomic scope" value="Archaea"/>
</dbReference>
<keyword evidence="5" id="KW-1185">Reference proteome</keyword>
<name>M0D818_HALPD</name>
<dbReference type="Pfam" id="PF09851">
    <property type="entry name" value="SHOCT"/>
    <property type="match status" value="1"/>
</dbReference>
<feature type="region of interest" description="Disordered" evidence="1">
    <location>
        <begin position="86"/>
        <end position="114"/>
    </location>
</feature>